<evidence type="ECO:0000259" key="12">
    <source>
        <dbReference type="PROSITE" id="PS51794"/>
    </source>
</evidence>
<dbReference type="InterPro" id="IPR045585">
    <property type="entry name" value="CdaA_N"/>
</dbReference>
<dbReference type="HAMAP" id="MF_01499">
    <property type="entry name" value="DacA"/>
    <property type="match status" value="1"/>
</dbReference>
<dbReference type="GO" id="GO:0106408">
    <property type="term" value="F:diadenylate cyclase activity"/>
    <property type="evidence" value="ECO:0007669"/>
    <property type="project" value="UniProtKB-EC"/>
</dbReference>
<evidence type="ECO:0000256" key="9">
    <source>
        <dbReference type="ARBA" id="ARBA00023136"/>
    </source>
</evidence>
<keyword evidence="7 10" id="KW-0067">ATP-binding</keyword>
<sequence>MSFIQDYWRAVGEILIIWICLYQIYRAFKDTRGARIMVGLALLLMVLSSVSLILDLKVIWWIMKHLFLGMAAASLIIFQPELRNALAKLGSTKLFSFSQSQTHEFLDTFSEAVSQLSKKRIGALFAFERSISLKEHLKTGVELDSVFSPEFALTVFHPKTALHDGGMIIAQNRVAGAGCVFPVSSRELSDRSTGLRHRAAIGVTEEADCVAVVVSEETGQVSICVDGKLSRGLSEDAFRSKLEHIFLPKEREHEEKMDEQLAGEAGDLDGGRGNLAAD</sequence>
<evidence type="ECO:0000256" key="1">
    <source>
        <dbReference type="ARBA" id="ARBA00000877"/>
    </source>
</evidence>
<keyword evidence="6 10" id="KW-0547">Nucleotide-binding</keyword>
<dbReference type="Gene3D" id="3.40.1700.10">
    <property type="entry name" value="DNA integrity scanning protein, DisA, N-terminal domain"/>
    <property type="match status" value="1"/>
</dbReference>
<keyword evidence="4 10" id="KW-0812">Transmembrane</keyword>
<organism evidence="13 14">
    <name type="scientific">Oceaniferula marina</name>
    <dbReference type="NCBI Taxonomy" id="2748318"/>
    <lineage>
        <taxon>Bacteria</taxon>
        <taxon>Pseudomonadati</taxon>
        <taxon>Verrucomicrobiota</taxon>
        <taxon>Verrucomicrobiia</taxon>
        <taxon>Verrucomicrobiales</taxon>
        <taxon>Verrucomicrobiaceae</taxon>
        <taxon>Oceaniferula</taxon>
    </lineage>
</organism>
<evidence type="ECO:0000313" key="13">
    <source>
        <dbReference type="EMBL" id="NWK56532.1"/>
    </source>
</evidence>
<dbReference type="GO" id="GO:0005524">
    <property type="term" value="F:ATP binding"/>
    <property type="evidence" value="ECO:0007669"/>
    <property type="project" value="UniProtKB-UniRule"/>
</dbReference>
<feature type="transmembrane region" description="Helical" evidence="10">
    <location>
        <begin position="36"/>
        <end position="54"/>
    </location>
</feature>
<keyword evidence="2 10" id="KW-1003">Cell membrane</keyword>
<evidence type="ECO:0000256" key="5">
    <source>
        <dbReference type="ARBA" id="ARBA00022695"/>
    </source>
</evidence>
<dbReference type="PIRSF" id="PIRSF004793">
    <property type="entry name" value="UCP004793"/>
    <property type="match status" value="1"/>
</dbReference>
<keyword evidence="3 10" id="KW-0808">Transferase</keyword>
<dbReference type="AlphaFoldDB" id="A0A851GI06"/>
<keyword evidence="9 10" id="KW-0472">Membrane</keyword>
<dbReference type="PANTHER" id="PTHR34185">
    <property type="entry name" value="DIADENYLATE CYCLASE"/>
    <property type="match status" value="1"/>
</dbReference>
<comment type="caution">
    <text evidence="13">The sequence shown here is derived from an EMBL/GenBank/DDBJ whole genome shotgun (WGS) entry which is preliminary data.</text>
</comment>
<evidence type="ECO:0000256" key="11">
    <source>
        <dbReference type="SAM" id="MobiDB-lite"/>
    </source>
</evidence>
<comment type="caution">
    <text evidence="10">Lacks conserved residue(s) required for the propagation of feature annotation.</text>
</comment>
<dbReference type="EMBL" id="JACBAZ010000004">
    <property type="protein sequence ID" value="NWK56532.1"/>
    <property type="molecule type" value="Genomic_DNA"/>
</dbReference>
<keyword evidence="14" id="KW-1185">Reference proteome</keyword>
<dbReference type="Pfam" id="PF02457">
    <property type="entry name" value="DAC"/>
    <property type="match status" value="1"/>
</dbReference>
<feature type="domain" description="DAC" evidence="12">
    <location>
        <begin position="79"/>
        <end position="235"/>
    </location>
</feature>
<evidence type="ECO:0000256" key="4">
    <source>
        <dbReference type="ARBA" id="ARBA00022692"/>
    </source>
</evidence>
<dbReference type="PANTHER" id="PTHR34185:SF1">
    <property type="entry name" value="DIADENYLATE CYCLASE"/>
    <property type="match status" value="1"/>
</dbReference>
<evidence type="ECO:0000256" key="10">
    <source>
        <dbReference type="HAMAP-Rule" id="MF_01499"/>
    </source>
</evidence>
<name>A0A851GI06_9BACT</name>
<dbReference type="PROSITE" id="PS51794">
    <property type="entry name" value="DAC"/>
    <property type="match status" value="1"/>
</dbReference>
<dbReference type="SUPFAM" id="SSF143597">
    <property type="entry name" value="YojJ-like"/>
    <property type="match status" value="1"/>
</dbReference>
<evidence type="ECO:0000313" key="14">
    <source>
        <dbReference type="Proteomes" id="UP000557872"/>
    </source>
</evidence>
<comment type="function">
    <text evidence="10">Catalyzes the condensation of 2 ATP molecules into cyclic di-AMP (c-di-AMP), a second messenger used to regulate differing processes in different bacteria.</text>
</comment>
<evidence type="ECO:0000256" key="8">
    <source>
        <dbReference type="ARBA" id="ARBA00022989"/>
    </source>
</evidence>
<gene>
    <name evidence="10" type="primary">dacA</name>
    <name evidence="13" type="ORF">HW115_13000</name>
</gene>
<dbReference type="InterPro" id="IPR050338">
    <property type="entry name" value="DisA"/>
</dbReference>
<proteinExistence type="inferred from homology"/>
<comment type="similarity">
    <text evidence="10">Belongs to the adenylate cyclase family. DacA/CdaA subfamily.</text>
</comment>
<evidence type="ECO:0000256" key="7">
    <source>
        <dbReference type="ARBA" id="ARBA00022840"/>
    </source>
</evidence>
<comment type="subunit">
    <text evidence="10">Probably a homodimer.</text>
</comment>
<evidence type="ECO:0000256" key="2">
    <source>
        <dbReference type="ARBA" id="ARBA00022475"/>
    </source>
</evidence>
<dbReference type="Pfam" id="PF19293">
    <property type="entry name" value="CdaA_N"/>
    <property type="match status" value="1"/>
</dbReference>
<keyword evidence="8 10" id="KW-1133">Transmembrane helix</keyword>
<dbReference type="InterPro" id="IPR014046">
    <property type="entry name" value="C-di-AMP_synthase"/>
</dbReference>
<dbReference type="EC" id="2.7.7.85" evidence="10"/>
<evidence type="ECO:0000256" key="6">
    <source>
        <dbReference type="ARBA" id="ARBA00022741"/>
    </source>
</evidence>
<dbReference type="InterPro" id="IPR003390">
    <property type="entry name" value="DNA_integrity_scan_DisA_N"/>
</dbReference>
<reference evidence="13 14" key="1">
    <citation type="submission" date="2020-07" db="EMBL/GenBank/DDBJ databases">
        <title>Roseicoccus Jingziensis gen. nov., sp. nov., isolated from coastal seawater.</title>
        <authorList>
            <person name="Feng X."/>
        </authorList>
    </citation>
    <scope>NUCLEOTIDE SEQUENCE [LARGE SCALE GENOMIC DNA]</scope>
    <source>
        <strain evidence="13 14">N1E253</strain>
    </source>
</reference>
<dbReference type="GO" id="GO:0004016">
    <property type="term" value="F:adenylate cyclase activity"/>
    <property type="evidence" value="ECO:0007669"/>
    <property type="project" value="UniProtKB-UniRule"/>
</dbReference>
<keyword evidence="5 10" id="KW-0548">Nucleotidyltransferase</keyword>
<comment type="catalytic activity">
    <reaction evidence="1 10">
        <text>2 ATP = 3',3'-c-di-AMP + 2 diphosphate</text>
        <dbReference type="Rhea" id="RHEA:35655"/>
        <dbReference type="ChEBI" id="CHEBI:30616"/>
        <dbReference type="ChEBI" id="CHEBI:33019"/>
        <dbReference type="ChEBI" id="CHEBI:71500"/>
        <dbReference type="EC" id="2.7.7.85"/>
    </reaction>
</comment>
<dbReference type="GO" id="GO:0006171">
    <property type="term" value="P:cAMP biosynthetic process"/>
    <property type="evidence" value="ECO:0007669"/>
    <property type="project" value="InterPro"/>
</dbReference>
<dbReference type="Proteomes" id="UP000557872">
    <property type="component" value="Unassembled WGS sequence"/>
</dbReference>
<dbReference type="InterPro" id="IPR036888">
    <property type="entry name" value="DNA_integrity_DisA_N_sf"/>
</dbReference>
<dbReference type="NCBIfam" id="TIGR00159">
    <property type="entry name" value="diadenylate cyclase CdaA"/>
    <property type="match status" value="1"/>
</dbReference>
<feature type="compositionally biased region" description="Basic and acidic residues" evidence="11">
    <location>
        <begin position="249"/>
        <end position="259"/>
    </location>
</feature>
<evidence type="ECO:0000256" key="3">
    <source>
        <dbReference type="ARBA" id="ARBA00022679"/>
    </source>
</evidence>
<dbReference type="RefSeq" id="WP_178933299.1">
    <property type="nucleotide sequence ID" value="NZ_JACBAZ010000004.1"/>
</dbReference>
<feature type="transmembrane region" description="Helical" evidence="10">
    <location>
        <begin position="6"/>
        <end position="24"/>
    </location>
</feature>
<dbReference type="InterPro" id="IPR034701">
    <property type="entry name" value="CdaA"/>
</dbReference>
<feature type="region of interest" description="Disordered" evidence="11">
    <location>
        <begin position="249"/>
        <end position="278"/>
    </location>
</feature>
<accession>A0A851GI06</accession>
<protein>
    <recommendedName>
        <fullName evidence="10">Diadenylate cyclase</fullName>
        <shortName evidence="10">DAC</shortName>
        <ecNumber evidence="10">2.7.7.85</ecNumber>
    </recommendedName>
    <alternativeName>
        <fullName evidence="10">Cyclic-di-AMP synthase</fullName>
        <shortName evidence="10">c-di-AMP synthase</shortName>
    </alternativeName>
</protein>